<feature type="domain" description="3-keto-alpha-glucoside-1,2-lyase/3-keto-2-hydroxy-glucal hydratase" evidence="1">
    <location>
        <begin position="37"/>
        <end position="238"/>
    </location>
</feature>
<dbReference type="Proteomes" id="UP000321580">
    <property type="component" value="Unassembled WGS sequence"/>
</dbReference>
<dbReference type="InterPro" id="IPR010496">
    <property type="entry name" value="AL/BT2_dom"/>
</dbReference>
<organism evidence="2 3">
    <name type="scientific">Phaeodactylibacter luteus</name>
    <dbReference type="NCBI Taxonomy" id="1564516"/>
    <lineage>
        <taxon>Bacteria</taxon>
        <taxon>Pseudomonadati</taxon>
        <taxon>Bacteroidota</taxon>
        <taxon>Saprospiria</taxon>
        <taxon>Saprospirales</taxon>
        <taxon>Haliscomenobacteraceae</taxon>
        <taxon>Phaeodactylibacter</taxon>
    </lineage>
</organism>
<dbReference type="OrthoDB" id="1121759at2"/>
<dbReference type="Gene3D" id="2.60.120.560">
    <property type="entry name" value="Exo-inulinase, domain 1"/>
    <property type="match status" value="1"/>
</dbReference>
<dbReference type="Pfam" id="PF06439">
    <property type="entry name" value="3keto-disac_hyd"/>
    <property type="match status" value="1"/>
</dbReference>
<name>A0A5C6S7F5_9BACT</name>
<reference evidence="2 3" key="1">
    <citation type="submission" date="2019-08" db="EMBL/GenBank/DDBJ databases">
        <title>Genome of Phaeodactylibacter luteus.</title>
        <authorList>
            <person name="Bowman J.P."/>
        </authorList>
    </citation>
    <scope>NUCLEOTIDE SEQUENCE [LARGE SCALE GENOMIC DNA]</scope>
    <source>
        <strain evidence="2 3">KCTC 42180</strain>
    </source>
</reference>
<accession>A0A5C6S7F5</accession>
<protein>
    <submittedName>
        <fullName evidence="2">DUF1080 domain-containing protein</fullName>
    </submittedName>
</protein>
<comment type="caution">
    <text evidence="2">The sequence shown here is derived from an EMBL/GenBank/DDBJ whole genome shotgun (WGS) entry which is preliminary data.</text>
</comment>
<dbReference type="GO" id="GO:0016787">
    <property type="term" value="F:hydrolase activity"/>
    <property type="evidence" value="ECO:0007669"/>
    <property type="project" value="InterPro"/>
</dbReference>
<sequence>MYSCGGPATTEAAPPASTETVTAVAGNTLSEAEKAEGWALLFDGQSAAGWRGFNQDSLPGSWAAEGGLLTTAGTGGDIGGDIIYTAQAFDNFELYLEWKIEEAGNSGIFYHVQEGEQYHALYENAPEYQLLDDIGFPQELEAWQTVGADYGMYAPKEDKPLRPAGQWNSSRIRYTPNKVTYWLNGAEMLSFDPGSDDWQMRKEIGKWKDYPDYGAARTGWIGLQDHGSRAWFKNIKIRPL</sequence>
<dbReference type="EMBL" id="VOOR01000002">
    <property type="protein sequence ID" value="TXB69574.1"/>
    <property type="molecule type" value="Genomic_DNA"/>
</dbReference>
<dbReference type="AlphaFoldDB" id="A0A5C6S7F5"/>
<evidence type="ECO:0000313" key="2">
    <source>
        <dbReference type="EMBL" id="TXB69574.1"/>
    </source>
</evidence>
<keyword evidence="3" id="KW-1185">Reference proteome</keyword>
<evidence type="ECO:0000313" key="3">
    <source>
        <dbReference type="Proteomes" id="UP000321580"/>
    </source>
</evidence>
<evidence type="ECO:0000259" key="1">
    <source>
        <dbReference type="Pfam" id="PF06439"/>
    </source>
</evidence>
<gene>
    <name evidence="2" type="ORF">FRY97_01785</name>
</gene>
<proteinExistence type="predicted"/>